<dbReference type="AlphaFoldDB" id="A0A2H9T0Y5"/>
<gene>
    <name evidence="3" type="ORF">COU98_02255</name>
</gene>
<dbReference type="Pfam" id="PF00050">
    <property type="entry name" value="Kazal_1"/>
    <property type="match status" value="1"/>
</dbReference>
<feature type="domain" description="Kazal-like" evidence="2">
    <location>
        <begin position="160"/>
        <end position="212"/>
    </location>
</feature>
<dbReference type="InterPro" id="IPR002350">
    <property type="entry name" value="Kazal_dom"/>
</dbReference>
<evidence type="ECO:0000313" key="3">
    <source>
        <dbReference type="EMBL" id="PJE69410.1"/>
    </source>
</evidence>
<dbReference type="PANTHER" id="PTHR21131:SF0">
    <property type="entry name" value="GEO10195P1-RELATED"/>
    <property type="match status" value="1"/>
</dbReference>
<feature type="coiled-coil region" evidence="1">
    <location>
        <begin position="45"/>
        <end position="98"/>
    </location>
</feature>
<accession>A0A2H9T0Y5</accession>
<dbReference type="PROSITE" id="PS51465">
    <property type="entry name" value="KAZAL_2"/>
    <property type="match status" value="1"/>
</dbReference>
<dbReference type="PANTHER" id="PTHR21131">
    <property type="entry name" value="SERINE-TYPE ENDOPEPTIDASE INHIBITOR"/>
    <property type="match status" value="1"/>
</dbReference>
<dbReference type="InterPro" id="IPR036058">
    <property type="entry name" value="Kazal_dom_sf"/>
</dbReference>
<reference evidence="4" key="1">
    <citation type="submission" date="2017-09" db="EMBL/GenBank/DDBJ databases">
        <title>Depth-based differentiation of microbial function through sediment-hosted aquifers and enrichment of novel symbionts in the deep terrestrial subsurface.</title>
        <authorList>
            <person name="Probst A.J."/>
            <person name="Ladd B."/>
            <person name="Jarett J.K."/>
            <person name="Geller-Mcgrath D.E."/>
            <person name="Sieber C.M.K."/>
            <person name="Emerson J.B."/>
            <person name="Anantharaman K."/>
            <person name="Thomas B.C."/>
            <person name="Malmstrom R."/>
            <person name="Stieglmeier M."/>
            <person name="Klingl A."/>
            <person name="Woyke T."/>
            <person name="Ryan C.M."/>
            <person name="Banfield J.F."/>
        </authorList>
    </citation>
    <scope>NUCLEOTIDE SEQUENCE [LARGE SCALE GENOMIC DNA]</scope>
</reference>
<dbReference type="CDD" id="cd00104">
    <property type="entry name" value="KAZAL_FS"/>
    <property type="match status" value="1"/>
</dbReference>
<evidence type="ECO:0000313" key="4">
    <source>
        <dbReference type="Proteomes" id="UP000236946"/>
    </source>
</evidence>
<name>A0A2H9T0Y5_9BACT</name>
<dbReference type="EMBL" id="PFEN01000044">
    <property type="protein sequence ID" value="PJE69410.1"/>
    <property type="molecule type" value="Genomic_DNA"/>
</dbReference>
<protein>
    <recommendedName>
        <fullName evidence="2">Kazal-like domain-containing protein</fullName>
    </recommendedName>
</protein>
<dbReference type="SUPFAM" id="SSF100895">
    <property type="entry name" value="Kazal-type serine protease inhibitors"/>
    <property type="match status" value="1"/>
</dbReference>
<proteinExistence type="predicted"/>
<comment type="caution">
    <text evidence="3">The sequence shown here is derived from an EMBL/GenBank/DDBJ whole genome shotgun (WGS) entry which is preliminary data.</text>
</comment>
<organism evidence="3 4">
    <name type="scientific">Candidatus Staskawiczbacteria bacterium CG10_big_fil_rev_8_21_14_0_10_38_10</name>
    <dbReference type="NCBI Taxonomy" id="1974891"/>
    <lineage>
        <taxon>Bacteria</taxon>
        <taxon>Candidatus Staskawicziibacteriota</taxon>
    </lineage>
</organism>
<evidence type="ECO:0000256" key="1">
    <source>
        <dbReference type="SAM" id="Coils"/>
    </source>
</evidence>
<sequence length="301" mass="34047">MAEIENPEKLEQLKNKIKEKTIQITPGVSQTIREKTEIIEEKINSEEIKSRIEKAKNLLEELKKKIEEKKEKVLEPEYKELTTLKQLIERQIEAAQKSLEDGKLGEAWGQITAALSKIRNALNILDKLEWKEVFDCPVFVLPLCLQGEGIEVIKLPNGCLKPICKKVEKPEKPEVCVTLWDPVCGKDGKTYSNECFAKLANVEVNYKGACEETKECGKEGEKINRNPLLGDTSLKCCEGLNEIRVSKSYSVCSKKECETDADCPQPNCIGMKSVCVEGRCIMPNCIDIKEELEKIPFLRAE</sequence>
<dbReference type="Proteomes" id="UP000236946">
    <property type="component" value="Unassembled WGS sequence"/>
</dbReference>
<keyword evidence="1" id="KW-0175">Coiled coil</keyword>
<dbReference type="Gene3D" id="3.30.60.30">
    <property type="match status" value="1"/>
</dbReference>
<evidence type="ECO:0000259" key="2">
    <source>
        <dbReference type="PROSITE" id="PS51465"/>
    </source>
</evidence>
<dbReference type="SMART" id="SM00280">
    <property type="entry name" value="KAZAL"/>
    <property type="match status" value="1"/>
</dbReference>
<dbReference type="InterPro" id="IPR053265">
    <property type="entry name" value="Serpin"/>
</dbReference>